<dbReference type="InterPro" id="IPR036873">
    <property type="entry name" value="Rhodanese-like_dom_sf"/>
</dbReference>
<evidence type="ECO:0000259" key="1">
    <source>
        <dbReference type="PROSITE" id="PS50206"/>
    </source>
</evidence>
<dbReference type="Proteomes" id="UP000824334">
    <property type="component" value="Chromosome"/>
</dbReference>
<proteinExistence type="predicted"/>
<feature type="domain" description="Rhodanese" evidence="1">
    <location>
        <begin position="16"/>
        <end position="108"/>
    </location>
</feature>
<dbReference type="InterPro" id="IPR001763">
    <property type="entry name" value="Rhodanese-like_dom"/>
</dbReference>
<dbReference type="Pfam" id="PF00581">
    <property type="entry name" value="Rhodanese"/>
    <property type="match status" value="1"/>
</dbReference>
<dbReference type="InterPro" id="IPR050229">
    <property type="entry name" value="GlpE_sulfurtransferase"/>
</dbReference>
<dbReference type="PANTHER" id="PTHR43031:SF17">
    <property type="entry name" value="SULFURTRANSFERASE YTWF-RELATED"/>
    <property type="match status" value="1"/>
</dbReference>
<dbReference type="SMART" id="SM00450">
    <property type="entry name" value="RHOD"/>
    <property type="match status" value="1"/>
</dbReference>
<dbReference type="SUPFAM" id="SSF52821">
    <property type="entry name" value="Rhodanese/Cell cycle control phosphatase"/>
    <property type="match status" value="1"/>
</dbReference>
<evidence type="ECO:0000313" key="3">
    <source>
        <dbReference type="Proteomes" id="UP000824334"/>
    </source>
</evidence>
<protein>
    <submittedName>
        <fullName evidence="2">Rhodanese-like domain-containing protein</fullName>
    </submittedName>
</protein>
<dbReference type="PANTHER" id="PTHR43031">
    <property type="entry name" value="FAD-DEPENDENT OXIDOREDUCTASE"/>
    <property type="match status" value="1"/>
</dbReference>
<dbReference type="Gene3D" id="3.40.250.10">
    <property type="entry name" value="Rhodanese-like domain"/>
    <property type="match status" value="1"/>
</dbReference>
<dbReference type="PROSITE" id="PS50206">
    <property type="entry name" value="RHODANESE_3"/>
    <property type="match status" value="1"/>
</dbReference>
<sequence length="114" mass="11908">MTVATVTAEEAAAWLQSNQAVLIDVREPDEYVAAHIDGAVLAPLSQMPAAWEALDLPADKKIIVMCLKGGRSHQVCAFVGPTATAGQPLFNLTGGIQAWHAAGLPIIFAEETGA</sequence>
<evidence type="ECO:0000313" key="2">
    <source>
        <dbReference type="EMBL" id="QYC10914.1"/>
    </source>
</evidence>
<organism evidence="2 3">
    <name type="scientific">Brevundimonas nasdae</name>
    <dbReference type="NCBI Taxonomy" id="172043"/>
    <lineage>
        <taxon>Bacteria</taxon>
        <taxon>Pseudomonadati</taxon>
        <taxon>Pseudomonadota</taxon>
        <taxon>Alphaproteobacteria</taxon>
        <taxon>Caulobacterales</taxon>
        <taxon>Caulobacteraceae</taxon>
        <taxon>Brevundimonas</taxon>
    </lineage>
</organism>
<name>A0ABX8TJQ2_9CAUL</name>
<dbReference type="CDD" id="cd00158">
    <property type="entry name" value="RHOD"/>
    <property type="match status" value="1"/>
</dbReference>
<dbReference type="EMBL" id="CP080034">
    <property type="protein sequence ID" value="QYC10914.1"/>
    <property type="molecule type" value="Genomic_DNA"/>
</dbReference>
<keyword evidence="3" id="KW-1185">Reference proteome</keyword>
<accession>A0ABX8TJQ2</accession>
<gene>
    <name evidence="2" type="ORF">KWG56_02550</name>
</gene>
<dbReference type="GeneID" id="94374128"/>
<reference evidence="2 3" key="1">
    <citation type="submission" date="2021-07" db="EMBL/GenBank/DDBJ databases">
        <title>Isolation and characterization of bacteria from a gold mining with a capacity of golden bioaccumulation.</title>
        <authorList>
            <person name="Yang X.J."/>
        </authorList>
    </citation>
    <scope>NUCLEOTIDE SEQUENCE [LARGE SCALE GENOMIC DNA]</scope>
    <source>
        <strain evidence="2 3">Au29</strain>
    </source>
</reference>
<dbReference type="RefSeq" id="WP_201100561.1">
    <property type="nucleotide sequence ID" value="NZ_BAAAEE010000010.1"/>
</dbReference>